<protein>
    <submittedName>
        <fullName evidence="1">Uncharacterized protein</fullName>
    </submittedName>
</protein>
<comment type="caution">
    <text evidence="1">The sequence shown here is derived from an EMBL/GenBank/DDBJ whole genome shotgun (WGS) entry which is preliminary data.</text>
</comment>
<evidence type="ECO:0000313" key="2">
    <source>
        <dbReference type="Proteomes" id="UP001157109"/>
    </source>
</evidence>
<dbReference type="EMBL" id="BSUJ01000001">
    <property type="protein sequence ID" value="GMA19895.1"/>
    <property type="molecule type" value="Genomic_DNA"/>
</dbReference>
<name>A0ABQ6HP27_9MICO</name>
<keyword evidence="2" id="KW-1185">Reference proteome</keyword>
<dbReference type="Proteomes" id="UP001157109">
    <property type="component" value="Unassembled WGS sequence"/>
</dbReference>
<evidence type="ECO:0000313" key="1">
    <source>
        <dbReference type="EMBL" id="GMA19895.1"/>
    </source>
</evidence>
<accession>A0ABQ6HP27</accession>
<reference evidence="2" key="1">
    <citation type="journal article" date="2019" name="Int. J. Syst. Evol. Microbiol.">
        <title>The Global Catalogue of Microorganisms (GCM) 10K type strain sequencing project: providing services to taxonomists for standard genome sequencing and annotation.</title>
        <authorList>
            <consortium name="The Broad Institute Genomics Platform"/>
            <consortium name="The Broad Institute Genome Sequencing Center for Infectious Disease"/>
            <person name="Wu L."/>
            <person name="Ma J."/>
        </authorList>
    </citation>
    <scope>NUCLEOTIDE SEQUENCE [LARGE SCALE GENOMIC DNA]</scope>
    <source>
        <strain evidence="2">NBRC 105830</strain>
    </source>
</reference>
<organism evidence="1 2">
    <name type="scientific">Arsenicicoccus piscis</name>
    <dbReference type="NCBI Taxonomy" id="673954"/>
    <lineage>
        <taxon>Bacteria</taxon>
        <taxon>Bacillati</taxon>
        <taxon>Actinomycetota</taxon>
        <taxon>Actinomycetes</taxon>
        <taxon>Micrococcales</taxon>
        <taxon>Intrasporangiaceae</taxon>
        <taxon>Arsenicicoccus</taxon>
    </lineage>
</organism>
<dbReference type="RefSeq" id="WP_241444607.1">
    <property type="nucleotide sequence ID" value="NZ_BSUJ01000001.1"/>
</dbReference>
<sequence>MTTASTTMPLPTVPSLALRGAPPETRVLAGITSGPLALLLDADEDTRRARAALVNAGDALNRADPNSNRLETEVQRLLTLNDEGNLTTTDLDEAAHTVVIARDALSTRDNLEQLLAHRLQGTFTSAAQQVTANAYSSLTTQLHAVVDRYQALNVSRYRDAEDALTAGDGDAWRESTGLAGKYGQLREAQALLDALHTTPQWDSGTWCLVGRIAGATKVWDQVGPWVAAVKGAHVARQVDGMTVTGPGTNPPWPDPRHGSHRQWLTWLADNPAATPWIPSPRQRNTEAETIAAAAVDWRDKTHPRVEPPISAGTRALLDRANRNLM</sequence>
<proteinExistence type="predicted"/>
<gene>
    <name evidence="1" type="ORF">GCM10025862_19160</name>
</gene>